<dbReference type="PIRSF" id="PIRSF036979">
    <property type="entry name" value="Arginase"/>
    <property type="match status" value="1"/>
</dbReference>
<organism evidence="6 7">
    <name type="scientific">Motiliproteus coralliicola</name>
    <dbReference type="NCBI Taxonomy" id="2283196"/>
    <lineage>
        <taxon>Bacteria</taxon>
        <taxon>Pseudomonadati</taxon>
        <taxon>Pseudomonadota</taxon>
        <taxon>Gammaproteobacteria</taxon>
        <taxon>Oceanospirillales</taxon>
        <taxon>Oceanospirillaceae</taxon>
        <taxon>Motiliproteus</taxon>
    </lineage>
</organism>
<evidence type="ECO:0000256" key="1">
    <source>
        <dbReference type="ARBA" id="ARBA00009227"/>
    </source>
</evidence>
<evidence type="ECO:0000256" key="2">
    <source>
        <dbReference type="ARBA" id="ARBA00022723"/>
    </source>
</evidence>
<evidence type="ECO:0000313" key="7">
    <source>
        <dbReference type="Proteomes" id="UP000253769"/>
    </source>
</evidence>
<keyword evidence="3 5" id="KW-0378">Hydrolase</keyword>
<dbReference type="Proteomes" id="UP000253769">
    <property type="component" value="Unassembled WGS sequence"/>
</dbReference>
<dbReference type="InterPro" id="IPR020855">
    <property type="entry name" value="Ureohydrolase_Mn_BS"/>
</dbReference>
<keyword evidence="7" id="KW-1185">Reference proteome</keyword>
<feature type="binding site" evidence="4">
    <location>
        <position position="124"/>
    </location>
    <ligand>
        <name>Mn(2+)</name>
        <dbReference type="ChEBI" id="CHEBI:29035"/>
        <label>2</label>
    </ligand>
</feature>
<dbReference type="AlphaFoldDB" id="A0A369WVC2"/>
<keyword evidence="4" id="KW-0464">Manganese</keyword>
<feature type="binding site" evidence="4">
    <location>
        <position position="122"/>
    </location>
    <ligand>
        <name>Mn(2+)</name>
        <dbReference type="ChEBI" id="CHEBI:29035"/>
        <label>1</label>
    </ligand>
</feature>
<comment type="cofactor">
    <cofactor evidence="4">
        <name>Mn(2+)</name>
        <dbReference type="ChEBI" id="CHEBI:29035"/>
    </cofactor>
    <text evidence="4">Binds 2 manganese ions per subunit.</text>
</comment>
<evidence type="ECO:0000256" key="4">
    <source>
        <dbReference type="PIRSR" id="PIRSR036979-1"/>
    </source>
</evidence>
<protein>
    <submittedName>
        <fullName evidence="6">Agmatinase</fullName>
        <ecNumber evidence="6">3.5.3.11</ecNumber>
    </submittedName>
</protein>
<evidence type="ECO:0000256" key="3">
    <source>
        <dbReference type="ARBA" id="ARBA00022801"/>
    </source>
</evidence>
<dbReference type="PROSITE" id="PS51409">
    <property type="entry name" value="ARGINASE_2"/>
    <property type="match status" value="1"/>
</dbReference>
<gene>
    <name evidence="6" type="primary">speB</name>
    <name evidence="6" type="ORF">DV711_05795</name>
</gene>
<dbReference type="SUPFAM" id="SSF52768">
    <property type="entry name" value="Arginase/deacetylase"/>
    <property type="match status" value="1"/>
</dbReference>
<name>A0A369WVC2_9GAMM</name>
<dbReference type="OrthoDB" id="9789727at2"/>
<dbReference type="Pfam" id="PF00491">
    <property type="entry name" value="Arginase"/>
    <property type="match status" value="1"/>
</dbReference>
<dbReference type="PROSITE" id="PS01053">
    <property type="entry name" value="ARGINASE_1"/>
    <property type="match status" value="1"/>
</dbReference>
<reference evidence="6 7" key="1">
    <citation type="submission" date="2018-07" db="EMBL/GenBank/DDBJ databases">
        <title>Motiliproteus coralliicola sp. nov., a bacterium isolated from Coral.</title>
        <authorList>
            <person name="Wang G."/>
        </authorList>
    </citation>
    <scope>NUCLEOTIDE SEQUENCE [LARGE SCALE GENOMIC DNA]</scope>
    <source>
        <strain evidence="6 7">C34</strain>
    </source>
</reference>
<feature type="binding site" evidence="4">
    <location>
        <position position="202"/>
    </location>
    <ligand>
        <name>Mn(2+)</name>
        <dbReference type="ChEBI" id="CHEBI:29035"/>
        <label>1</label>
    </ligand>
</feature>
<feature type="binding site" evidence="4">
    <location>
        <position position="200"/>
    </location>
    <ligand>
        <name>Mn(2+)</name>
        <dbReference type="ChEBI" id="CHEBI:29035"/>
        <label>1</label>
    </ligand>
</feature>
<evidence type="ECO:0000256" key="5">
    <source>
        <dbReference type="RuleBase" id="RU003684"/>
    </source>
</evidence>
<comment type="similarity">
    <text evidence="1">Belongs to the arginase family. Agmatinase subfamily.</text>
</comment>
<dbReference type="Gene3D" id="3.40.800.10">
    <property type="entry name" value="Ureohydrolase domain"/>
    <property type="match status" value="1"/>
</dbReference>
<dbReference type="InterPro" id="IPR005925">
    <property type="entry name" value="Agmatinase-rel"/>
</dbReference>
<dbReference type="NCBIfam" id="TIGR01230">
    <property type="entry name" value="agmatinase"/>
    <property type="match status" value="1"/>
</dbReference>
<proteinExistence type="inferred from homology"/>
<dbReference type="GO" id="GO:0046872">
    <property type="term" value="F:metal ion binding"/>
    <property type="evidence" value="ECO:0007669"/>
    <property type="project" value="UniProtKB-KW"/>
</dbReference>
<dbReference type="GO" id="GO:0033389">
    <property type="term" value="P:putrescine biosynthetic process from arginine, via agmatine"/>
    <property type="evidence" value="ECO:0007669"/>
    <property type="project" value="TreeGrafter"/>
</dbReference>
<keyword evidence="2 4" id="KW-0479">Metal-binding</keyword>
<sequence length="276" mass="29904">MSNSQYGNIRLLGLPQDNNSSYLTGPALAPTRIREAFQCDSANLFTETGFDLGDSSLWQDAGDVALSGLAGKAAFDAIYDSVQQSLNAGHRLLSLGGDHSVSYPAILAYADAYPGLNVLHLDAHPDLYDNMQGNPYSHASPFSRLMETGKLNRLVQVGIRTLSRHQQQQAERFGVEIHHMRDLSGVAELSFEGPVYLSLDLDALDPAYAPGVSHHEPGGLSTRAVLDIIHNFKGQLVGADLVELNPLRDINDMSAMVAAKLAKELIGRLLLDRPES</sequence>
<dbReference type="InterPro" id="IPR006035">
    <property type="entry name" value="Ureohydrolase"/>
</dbReference>
<dbReference type="EMBL" id="QQOH01000001">
    <property type="protein sequence ID" value="RDE25073.1"/>
    <property type="molecule type" value="Genomic_DNA"/>
</dbReference>
<dbReference type="GO" id="GO:0008783">
    <property type="term" value="F:agmatinase activity"/>
    <property type="evidence" value="ECO:0007669"/>
    <property type="project" value="UniProtKB-EC"/>
</dbReference>
<dbReference type="PANTHER" id="PTHR11358">
    <property type="entry name" value="ARGINASE/AGMATINASE"/>
    <property type="match status" value="1"/>
</dbReference>
<dbReference type="CDD" id="cd11593">
    <property type="entry name" value="Agmatinase-like_2"/>
    <property type="match status" value="1"/>
</dbReference>
<accession>A0A369WVC2</accession>
<dbReference type="EC" id="3.5.3.11" evidence="6"/>
<feature type="binding site" evidence="4">
    <location>
        <position position="99"/>
    </location>
    <ligand>
        <name>Mn(2+)</name>
        <dbReference type="ChEBI" id="CHEBI:29035"/>
        <label>1</label>
    </ligand>
</feature>
<evidence type="ECO:0000313" key="6">
    <source>
        <dbReference type="EMBL" id="RDE25073.1"/>
    </source>
</evidence>
<dbReference type="PANTHER" id="PTHR11358:SF26">
    <property type="entry name" value="GUANIDINO ACID HYDROLASE, MITOCHONDRIAL"/>
    <property type="match status" value="1"/>
</dbReference>
<comment type="caution">
    <text evidence="6">The sequence shown here is derived from an EMBL/GenBank/DDBJ whole genome shotgun (WGS) entry which is preliminary data.</text>
</comment>
<dbReference type="InterPro" id="IPR023696">
    <property type="entry name" value="Ureohydrolase_dom_sf"/>
</dbReference>
<feature type="binding site" evidence="4">
    <location>
        <position position="126"/>
    </location>
    <ligand>
        <name>Mn(2+)</name>
        <dbReference type="ChEBI" id="CHEBI:29035"/>
        <label>2</label>
    </ligand>
</feature>
<dbReference type="RefSeq" id="WP_114694669.1">
    <property type="nucleotide sequence ID" value="NZ_QQOH01000001.1"/>
</dbReference>